<evidence type="ECO:0000313" key="1">
    <source>
        <dbReference type="EMBL" id="KDO81673.1"/>
    </source>
</evidence>
<protein>
    <submittedName>
        <fullName evidence="1">Uncharacterized protein</fullName>
    </submittedName>
</protein>
<name>A0A067GPQ5_CITSI</name>
<evidence type="ECO:0000313" key="2">
    <source>
        <dbReference type="Proteomes" id="UP000027120"/>
    </source>
</evidence>
<organism evidence="1 2">
    <name type="scientific">Citrus sinensis</name>
    <name type="common">Sweet orange</name>
    <name type="synonym">Citrus aurantium var. sinensis</name>
    <dbReference type="NCBI Taxonomy" id="2711"/>
    <lineage>
        <taxon>Eukaryota</taxon>
        <taxon>Viridiplantae</taxon>
        <taxon>Streptophyta</taxon>
        <taxon>Embryophyta</taxon>
        <taxon>Tracheophyta</taxon>
        <taxon>Spermatophyta</taxon>
        <taxon>Magnoliopsida</taxon>
        <taxon>eudicotyledons</taxon>
        <taxon>Gunneridae</taxon>
        <taxon>Pentapetalae</taxon>
        <taxon>rosids</taxon>
        <taxon>malvids</taxon>
        <taxon>Sapindales</taxon>
        <taxon>Rutaceae</taxon>
        <taxon>Aurantioideae</taxon>
        <taxon>Citrus</taxon>
    </lineage>
</organism>
<dbReference type="EMBL" id="KK784876">
    <property type="protein sequence ID" value="KDO81673.1"/>
    <property type="molecule type" value="Genomic_DNA"/>
</dbReference>
<keyword evidence="2" id="KW-1185">Reference proteome</keyword>
<gene>
    <name evidence="1" type="ORF">CISIN_1g0373182mg</name>
</gene>
<reference evidence="1 2" key="1">
    <citation type="submission" date="2014-04" db="EMBL/GenBank/DDBJ databases">
        <authorList>
            <consortium name="International Citrus Genome Consortium"/>
            <person name="Gmitter F."/>
            <person name="Chen C."/>
            <person name="Farmerie W."/>
            <person name="Harkins T."/>
            <person name="Desany B."/>
            <person name="Mohiuddin M."/>
            <person name="Kodira C."/>
            <person name="Borodovsky M."/>
            <person name="Lomsadze A."/>
            <person name="Burns P."/>
            <person name="Jenkins J."/>
            <person name="Prochnik S."/>
            <person name="Shu S."/>
            <person name="Chapman J."/>
            <person name="Pitluck S."/>
            <person name="Schmutz J."/>
            <person name="Rokhsar D."/>
        </authorList>
    </citation>
    <scope>NUCLEOTIDE SEQUENCE</scope>
</reference>
<accession>A0A067GPQ5</accession>
<sequence>MDSSCHIVEVEPPAI</sequence>
<dbReference type="Proteomes" id="UP000027120">
    <property type="component" value="Unassembled WGS sequence"/>
</dbReference>
<feature type="non-terminal residue" evidence="1">
    <location>
        <position position="15"/>
    </location>
</feature>
<proteinExistence type="predicted"/>